<gene>
    <name evidence="7" type="ORF">H8S62_10230</name>
</gene>
<dbReference type="RefSeq" id="WP_155149975.1">
    <property type="nucleotide sequence ID" value="NZ_JACOPQ010000007.1"/>
</dbReference>
<evidence type="ECO:0000259" key="6">
    <source>
        <dbReference type="Pfam" id="PF08281"/>
    </source>
</evidence>
<evidence type="ECO:0000256" key="3">
    <source>
        <dbReference type="ARBA" id="ARBA00023082"/>
    </source>
</evidence>
<dbReference type="GO" id="GO:0003677">
    <property type="term" value="F:DNA binding"/>
    <property type="evidence" value="ECO:0007669"/>
    <property type="project" value="InterPro"/>
</dbReference>
<accession>A0A8J6JM86</accession>
<organism evidence="7 8">
    <name type="scientific">Lawsonibacter faecis</name>
    <dbReference type="NCBI Taxonomy" id="2763052"/>
    <lineage>
        <taxon>Bacteria</taxon>
        <taxon>Bacillati</taxon>
        <taxon>Bacillota</taxon>
        <taxon>Clostridia</taxon>
        <taxon>Eubacteriales</taxon>
        <taxon>Oscillospiraceae</taxon>
        <taxon>Lawsonibacter</taxon>
    </lineage>
</organism>
<dbReference type="CDD" id="cd06171">
    <property type="entry name" value="Sigma70_r4"/>
    <property type="match status" value="1"/>
</dbReference>
<evidence type="ECO:0000256" key="1">
    <source>
        <dbReference type="ARBA" id="ARBA00010641"/>
    </source>
</evidence>
<dbReference type="AlphaFoldDB" id="A0A8J6JM86"/>
<dbReference type="InterPro" id="IPR039425">
    <property type="entry name" value="RNA_pol_sigma-70-like"/>
</dbReference>
<dbReference type="Gene3D" id="1.10.10.10">
    <property type="entry name" value="Winged helix-like DNA-binding domain superfamily/Winged helix DNA-binding domain"/>
    <property type="match status" value="1"/>
</dbReference>
<dbReference type="InterPro" id="IPR036388">
    <property type="entry name" value="WH-like_DNA-bd_sf"/>
</dbReference>
<dbReference type="PANTHER" id="PTHR43133">
    <property type="entry name" value="RNA POLYMERASE ECF-TYPE SIGMA FACTO"/>
    <property type="match status" value="1"/>
</dbReference>
<keyword evidence="4" id="KW-0804">Transcription</keyword>
<evidence type="ECO:0000313" key="8">
    <source>
        <dbReference type="Proteomes" id="UP000607645"/>
    </source>
</evidence>
<dbReference type="InterPro" id="IPR013324">
    <property type="entry name" value="RNA_pol_sigma_r3/r4-like"/>
</dbReference>
<reference evidence="7" key="1">
    <citation type="submission" date="2020-08" db="EMBL/GenBank/DDBJ databases">
        <title>Genome public.</title>
        <authorList>
            <person name="Liu C."/>
            <person name="Sun Q."/>
        </authorList>
    </citation>
    <scope>NUCLEOTIDE SEQUENCE</scope>
    <source>
        <strain evidence="7">NSJ-52</strain>
    </source>
</reference>
<dbReference type="SUPFAM" id="SSF88946">
    <property type="entry name" value="Sigma2 domain of RNA polymerase sigma factors"/>
    <property type="match status" value="1"/>
</dbReference>
<comment type="caution">
    <text evidence="7">The sequence shown here is derived from an EMBL/GenBank/DDBJ whole genome shotgun (WGS) entry which is preliminary data.</text>
</comment>
<keyword evidence="8" id="KW-1185">Reference proteome</keyword>
<evidence type="ECO:0000259" key="5">
    <source>
        <dbReference type="Pfam" id="PF04542"/>
    </source>
</evidence>
<dbReference type="InterPro" id="IPR013249">
    <property type="entry name" value="RNA_pol_sigma70_r4_t2"/>
</dbReference>
<keyword evidence="2" id="KW-0805">Transcription regulation</keyword>
<sequence length="175" mass="19661">MDVSKPRAAGGAPLTAADLERLMADYGDGILRTCALFLRDPALAEDAAQETMLRAWRSYGGFRGGSSEKTWLTAIAMNVCRTMLRSPWRTRRAGPEALEGLTVTDAPRGDDTLLHAVAALPRKYREVVVLYYYQELTIREISQALSVPANTVGVRLKRARERLRPMLKEWYYDEP</sequence>
<dbReference type="EMBL" id="JACOPQ010000007">
    <property type="protein sequence ID" value="MBC5737380.1"/>
    <property type="molecule type" value="Genomic_DNA"/>
</dbReference>
<dbReference type="Pfam" id="PF04542">
    <property type="entry name" value="Sigma70_r2"/>
    <property type="match status" value="1"/>
</dbReference>
<keyword evidence="3" id="KW-0731">Sigma factor</keyword>
<dbReference type="GO" id="GO:0016987">
    <property type="term" value="F:sigma factor activity"/>
    <property type="evidence" value="ECO:0007669"/>
    <property type="project" value="UniProtKB-KW"/>
</dbReference>
<comment type="similarity">
    <text evidence="1">Belongs to the sigma-70 factor family. ECF subfamily.</text>
</comment>
<dbReference type="InterPro" id="IPR007627">
    <property type="entry name" value="RNA_pol_sigma70_r2"/>
</dbReference>
<protein>
    <submittedName>
        <fullName evidence="7">Sigma-70 family RNA polymerase sigma factor</fullName>
    </submittedName>
</protein>
<proteinExistence type="inferred from homology"/>
<feature type="domain" description="RNA polymerase sigma-70 region 2" evidence="5">
    <location>
        <begin position="23"/>
        <end position="89"/>
    </location>
</feature>
<evidence type="ECO:0000256" key="2">
    <source>
        <dbReference type="ARBA" id="ARBA00023015"/>
    </source>
</evidence>
<feature type="domain" description="RNA polymerase sigma factor 70 region 4 type 2" evidence="6">
    <location>
        <begin position="113"/>
        <end position="163"/>
    </location>
</feature>
<dbReference type="Pfam" id="PF08281">
    <property type="entry name" value="Sigma70_r4_2"/>
    <property type="match status" value="1"/>
</dbReference>
<dbReference type="PANTHER" id="PTHR43133:SF60">
    <property type="entry name" value="RNA POLYMERASE SIGMA FACTOR SIGV"/>
    <property type="match status" value="1"/>
</dbReference>
<dbReference type="InterPro" id="IPR014284">
    <property type="entry name" value="RNA_pol_sigma-70_dom"/>
</dbReference>
<dbReference type="Proteomes" id="UP000607645">
    <property type="component" value="Unassembled WGS sequence"/>
</dbReference>
<dbReference type="InterPro" id="IPR013325">
    <property type="entry name" value="RNA_pol_sigma_r2"/>
</dbReference>
<evidence type="ECO:0000256" key="4">
    <source>
        <dbReference type="ARBA" id="ARBA00023163"/>
    </source>
</evidence>
<dbReference type="NCBIfam" id="TIGR02937">
    <property type="entry name" value="sigma70-ECF"/>
    <property type="match status" value="1"/>
</dbReference>
<evidence type="ECO:0000313" key="7">
    <source>
        <dbReference type="EMBL" id="MBC5737380.1"/>
    </source>
</evidence>
<name>A0A8J6JM86_9FIRM</name>
<dbReference type="GO" id="GO:0006352">
    <property type="term" value="P:DNA-templated transcription initiation"/>
    <property type="evidence" value="ECO:0007669"/>
    <property type="project" value="InterPro"/>
</dbReference>
<dbReference type="Gene3D" id="1.10.1740.10">
    <property type="match status" value="1"/>
</dbReference>
<dbReference type="SUPFAM" id="SSF88659">
    <property type="entry name" value="Sigma3 and sigma4 domains of RNA polymerase sigma factors"/>
    <property type="match status" value="1"/>
</dbReference>